<evidence type="ECO:0000313" key="1">
    <source>
        <dbReference type="EMBL" id="SFR83354.1"/>
    </source>
</evidence>
<dbReference type="EMBL" id="FOYZ01000007">
    <property type="protein sequence ID" value="SFR83354.1"/>
    <property type="molecule type" value="Genomic_DNA"/>
</dbReference>
<keyword evidence="2" id="KW-1185">Reference proteome</keyword>
<dbReference type="Pfam" id="PF01976">
    <property type="entry name" value="DUF116"/>
    <property type="match status" value="1"/>
</dbReference>
<dbReference type="InterPro" id="IPR002829">
    <property type="entry name" value="DUF116"/>
</dbReference>
<name>A0A1I6JWI3_9FIRM</name>
<gene>
    <name evidence="1" type="ORF">SAMN05661086_02020</name>
</gene>
<accession>A0A1I6JWI3</accession>
<dbReference type="OrthoDB" id="2521404at2"/>
<evidence type="ECO:0000313" key="2">
    <source>
        <dbReference type="Proteomes" id="UP000199659"/>
    </source>
</evidence>
<sequence length="387" mass="44758">MEKRIISYDLEISSESTDAFYEKIQLLGQKVIADLQYFFGSLSADYIEFIKKEQIEKPRTAVEYQLELLTMGVLWTVYGKQAFLLEQDQAVRLTEIVERRKMAGEEKPYYNKLKGKYSTEFLFYPEKEKERLKEPDFNLNGFHKLLCWLRASGEFEQEVKRLTNWYRYFLCKDTTSVENWMRGISAQAIGFQKLCEQELGKYTTCVEGFRRESEISYQGREDILLAARSEVEYHLNMVGAQILNIAFRKAFLQAEKTYIYLPACMMKQKDGGCRAVKKGMGFLCAGCTEDCPVHRVTNIGKKYGAVTVIVYHESELNHTRVSKEQESTGVVGIACVLNLLSGGWKAKDLGYIPQCVLLNYCGCRQHWSEEGIVTRISEKRLEELLKK</sequence>
<evidence type="ECO:0008006" key="3">
    <source>
        <dbReference type="Google" id="ProtNLM"/>
    </source>
</evidence>
<proteinExistence type="predicted"/>
<reference evidence="1 2" key="1">
    <citation type="submission" date="2016-10" db="EMBL/GenBank/DDBJ databases">
        <authorList>
            <person name="de Groot N.N."/>
        </authorList>
    </citation>
    <scope>NUCLEOTIDE SEQUENCE [LARGE SCALE GENOMIC DNA]</scope>
    <source>
        <strain evidence="1 2">743A</strain>
    </source>
</reference>
<dbReference type="AlphaFoldDB" id="A0A1I6JWI3"/>
<organism evidence="1 2">
    <name type="scientific">Anaeromicropila populeti</name>
    <dbReference type="NCBI Taxonomy" id="37658"/>
    <lineage>
        <taxon>Bacteria</taxon>
        <taxon>Bacillati</taxon>
        <taxon>Bacillota</taxon>
        <taxon>Clostridia</taxon>
        <taxon>Lachnospirales</taxon>
        <taxon>Lachnospiraceae</taxon>
        <taxon>Anaeromicropila</taxon>
    </lineage>
</organism>
<dbReference type="STRING" id="37658.SAMN05661086_02020"/>
<dbReference type="RefSeq" id="WP_092560562.1">
    <property type="nucleotide sequence ID" value="NZ_FOYZ01000007.1"/>
</dbReference>
<dbReference type="Proteomes" id="UP000199659">
    <property type="component" value="Unassembled WGS sequence"/>
</dbReference>
<protein>
    <recommendedName>
        <fullName evidence="3">DUF116 domain-containing protein</fullName>
    </recommendedName>
</protein>